<dbReference type="SUPFAM" id="SSF56954">
    <property type="entry name" value="Outer membrane efflux proteins (OEP)"/>
    <property type="match status" value="1"/>
</dbReference>
<dbReference type="AlphaFoldDB" id="A0A3B0W029"/>
<accession>A0A3B0W029</accession>
<dbReference type="Gene3D" id="1.20.1600.10">
    <property type="entry name" value="Outer membrane efflux proteins (OEP)"/>
    <property type="match status" value="1"/>
</dbReference>
<dbReference type="GO" id="GO:0015562">
    <property type="term" value="F:efflux transmembrane transporter activity"/>
    <property type="evidence" value="ECO:0007669"/>
    <property type="project" value="InterPro"/>
</dbReference>
<proteinExistence type="predicted"/>
<dbReference type="Pfam" id="PF02321">
    <property type="entry name" value="OEP"/>
    <property type="match status" value="1"/>
</dbReference>
<dbReference type="InterPro" id="IPR003423">
    <property type="entry name" value="OMP_efflux"/>
</dbReference>
<protein>
    <recommendedName>
        <fullName evidence="2">Heavy metal RND efflux outer membrane protein, CzcC family</fullName>
    </recommendedName>
</protein>
<name>A0A3B0W029_9ZZZZ</name>
<evidence type="ECO:0000313" key="1">
    <source>
        <dbReference type="EMBL" id="VAW49195.1"/>
    </source>
</evidence>
<evidence type="ECO:0008006" key="2">
    <source>
        <dbReference type="Google" id="ProtNLM"/>
    </source>
</evidence>
<sequence>MLSRLFLAGVCACFVFPVWAETLPKPSVLNSTPEYPLSLSHHSVPVMNEDLSRFIESVWAASPSVKAAQSELDVLLARKEGADQPLYNPNLILDAERSGVNTTVVGFNQTLDWSDQRDAQRQVAHKRVLMARAALKQVKQQVAVDTLSALAEYATAEQMQVLAVYRAELIQRFMDTVKQRQLAGDMGALEGLLAQVTYSEVLMQQAAVESQLAEAKAALQSVTGLVLTEWPALPVLPTELALPTVQTGEAHLKSLPELIALFHRIEAAKLQVVVTERVNRVAPIIGVRAGREGDETLLGVSLEIPLFVRNNFQADVRARDYEVTREEQLYNVAYRRAKARLDGSFGRYQSTAKAWQVWLTEGQLAQQEQGELLEKMWQAGELTATDYLVQAKQRLETQKMAMELMGEVWQAAIAWLDASGQINDWLNIHSPK</sequence>
<organism evidence="1">
    <name type="scientific">hydrothermal vent metagenome</name>
    <dbReference type="NCBI Taxonomy" id="652676"/>
    <lineage>
        <taxon>unclassified sequences</taxon>
        <taxon>metagenomes</taxon>
        <taxon>ecological metagenomes</taxon>
    </lineage>
</organism>
<gene>
    <name evidence="1" type="ORF">MNBD_GAMMA04-1920</name>
</gene>
<reference evidence="1" key="1">
    <citation type="submission" date="2018-06" db="EMBL/GenBank/DDBJ databases">
        <authorList>
            <person name="Zhirakovskaya E."/>
        </authorList>
    </citation>
    <scope>NUCLEOTIDE SEQUENCE</scope>
</reference>
<dbReference type="EMBL" id="UOFB01000330">
    <property type="protein sequence ID" value="VAW49195.1"/>
    <property type="molecule type" value="Genomic_DNA"/>
</dbReference>